<accession>A0A2Z6R2M2</accession>
<organism evidence="1 2">
    <name type="scientific">Rhizophagus clarus</name>
    <dbReference type="NCBI Taxonomy" id="94130"/>
    <lineage>
        <taxon>Eukaryota</taxon>
        <taxon>Fungi</taxon>
        <taxon>Fungi incertae sedis</taxon>
        <taxon>Mucoromycota</taxon>
        <taxon>Glomeromycotina</taxon>
        <taxon>Glomeromycetes</taxon>
        <taxon>Glomerales</taxon>
        <taxon>Glomeraceae</taxon>
        <taxon>Rhizophagus</taxon>
    </lineage>
</organism>
<comment type="caution">
    <text evidence="1">The sequence shown here is derived from an EMBL/GenBank/DDBJ whole genome shotgun (WGS) entry which is preliminary data.</text>
</comment>
<evidence type="ECO:0000313" key="1">
    <source>
        <dbReference type="EMBL" id="GBB87068.1"/>
    </source>
</evidence>
<gene>
    <name evidence="1" type="ORF">RclHR1_13530001</name>
</gene>
<dbReference type="AlphaFoldDB" id="A0A2Z6R2M2"/>
<proteinExistence type="predicted"/>
<keyword evidence="2" id="KW-1185">Reference proteome</keyword>
<evidence type="ECO:0000313" key="2">
    <source>
        <dbReference type="Proteomes" id="UP000247702"/>
    </source>
</evidence>
<sequence>MELKFLLLQSEMNEEFVFKYKNHNTLIKTYGEQFEIVQNKIHPFTPKLSVILADMAEAGAFTATYLPSTSKRPSISENQASEFSIHKEFNYFWDFDDFNIYEATAPDRMHLLDLGVTKYLIEFTRELLHLKDNLYDDYKEGGIPCKRLCNIFHKYLVMYMKLRQESFTDTELTELETLITEFCQEFVTIFAEYSPSRCATQYLALKQKKPTIRRSSGFRNLLWEFKFTEIETTVSKIKQDTDIHHLYKKGFDNLHAGFEEFLTENELEYDYESGHFKIYSSVAVESTDIIRTAGTFYGNEWFSDVVVSFRRNCVALLLLEFSAKGLKEPVNLALLRWYEEVQEEEIIYDCPRLWLTDQYTCVYLDSVDMSVHIIPRNNCENEYFVNTYIF</sequence>
<protein>
    <submittedName>
        <fullName evidence="1">Uncharacterized protein</fullName>
    </submittedName>
</protein>
<reference evidence="1 2" key="1">
    <citation type="submission" date="2017-11" db="EMBL/GenBank/DDBJ databases">
        <title>The genome of Rhizophagus clarus HR1 reveals common genetic basis of auxotrophy among arbuscular mycorrhizal fungi.</title>
        <authorList>
            <person name="Kobayashi Y."/>
        </authorList>
    </citation>
    <scope>NUCLEOTIDE SEQUENCE [LARGE SCALE GENOMIC DNA]</scope>
    <source>
        <strain evidence="1 2">HR1</strain>
    </source>
</reference>
<dbReference type="Proteomes" id="UP000247702">
    <property type="component" value="Unassembled WGS sequence"/>
</dbReference>
<name>A0A2Z6R2M2_9GLOM</name>
<dbReference type="EMBL" id="BEXD01000395">
    <property type="protein sequence ID" value="GBB87068.1"/>
    <property type="molecule type" value="Genomic_DNA"/>
</dbReference>